<gene>
    <name evidence="2" type="ORF">ACFPZN_38515</name>
</gene>
<feature type="domain" description="Transport-associated OB type 2" evidence="1">
    <location>
        <begin position="16"/>
        <end position="88"/>
    </location>
</feature>
<name>A0ABW1ACX1_9ACTN</name>
<organism evidence="2 3">
    <name type="scientific">Actinomadura rugatobispora</name>
    <dbReference type="NCBI Taxonomy" id="1994"/>
    <lineage>
        <taxon>Bacteria</taxon>
        <taxon>Bacillati</taxon>
        <taxon>Actinomycetota</taxon>
        <taxon>Actinomycetes</taxon>
        <taxon>Streptosporangiales</taxon>
        <taxon>Thermomonosporaceae</taxon>
        <taxon>Actinomadura</taxon>
    </lineage>
</organism>
<accession>A0ABW1ACX1</accession>
<evidence type="ECO:0000313" key="2">
    <source>
        <dbReference type="EMBL" id="MFC5751545.1"/>
    </source>
</evidence>
<comment type="caution">
    <text evidence="2">The sequence shown here is derived from an EMBL/GenBank/DDBJ whole genome shotgun (WGS) entry which is preliminary data.</text>
</comment>
<dbReference type="SUPFAM" id="SSF50331">
    <property type="entry name" value="MOP-like"/>
    <property type="match status" value="1"/>
</dbReference>
<sequence>MQQAPVGIGSGAAVAAVRPEDFRPAGEAAPDRVNIVNVRVEVAEFHGREVAAEGVTDDGQVIHFRLPERVAPGSRVELTVPVERVLVFAGEKT</sequence>
<dbReference type="InterPro" id="IPR008995">
    <property type="entry name" value="Mo/tungstate-bd_C_term_dom"/>
</dbReference>
<keyword evidence="3" id="KW-1185">Reference proteome</keyword>
<dbReference type="Proteomes" id="UP001596074">
    <property type="component" value="Unassembled WGS sequence"/>
</dbReference>
<dbReference type="Gene3D" id="2.40.50.100">
    <property type="match status" value="1"/>
</dbReference>
<dbReference type="InterPro" id="IPR013611">
    <property type="entry name" value="Transp-assoc_OB_typ2"/>
</dbReference>
<dbReference type="InterPro" id="IPR012340">
    <property type="entry name" value="NA-bd_OB-fold"/>
</dbReference>
<reference evidence="3" key="1">
    <citation type="journal article" date="2019" name="Int. J. Syst. Evol. Microbiol.">
        <title>The Global Catalogue of Microorganisms (GCM) 10K type strain sequencing project: providing services to taxonomists for standard genome sequencing and annotation.</title>
        <authorList>
            <consortium name="The Broad Institute Genomics Platform"/>
            <consortium name="The Broad Institute Genome Sequencing Center for Infectious Disease"/>
            <person name="Wu L."/>
            <person name="Ma J."/>
        </authorList>
    </citation>
    <scope>NUCLEOTIDE SEQUENCE [LARGE SCALE GENOMIC DNA]</scope>
    <source>
        <strain evidence="3">KCTC 42087</strain>
    </source>
</reference>
<proteinExistence type="predicted"/>
<dbReference type="Gene3D" id="2.40.50.140">
    <property type="entry name" value="Nucleic acid-binding proteins"/>
    <property type="match status" value="1"/>
</dbReference>
<dbReference type="Pfam" id="PF08402">
    <property type="entry name" value="TOBE_2"/>
    <property type="match status" value="1"/>
</dbReference>
<evidence type="ECO:0000259" key="1">
    <source>
        <dbReference type="Pfam" id="PF08402"/>
    </source>
</evidence>
<dbReference type="RefSeq" id="WP_378287473.1">
    <property type="nucleotide sequence ID" value="NZ_JBHSON010000071.1"/>
</dbReference>
<dbReference type="EMBL" id="JBHSON010000071">
    <property type="protein sequence ID" value="MFC5751545.1"/>
    <property type="molecule type" value="Genomic_DNA"/>
</dbReference>
<evidence type="ECO:0000313" key="3">
    <source>
        <dbReference type="Proteomes" id="UP001596074"/>
    </source>
</evidence>
<protein>
    <submittedName>
        <fullName evidence="2">TOBE domain-containing protein</fullName>
    </submittedName>
</protein>